<dbReference type="AlphaFoldDB" id="A0A927MYP6"/>
<dbReference type="PANTHER" id="PTHR43537">
    <property type="entry name" value="TRANSCRIPTIONAL REGULATOR, GNTR FAMILY"/>
    <property type="match status" value="1"/>
</dbReference>
<dbReference type="InterPro" id="IPR036390">
    <property type="entry name" value="WH_DNA-bd_sf"/>
</dbReference>
<dbReference type="InterPro" id="IPR000524">
    <property type="entry name" value="Tscrpt_reg_HTH_GntR"/>
</dbReference>
<evidence type="ECO:0000259" key="5">
    <source>
        <dbReference type="PROSITE" id="PS50949"/>
    </source>
</evidence>
<evidence type="ECO:0000313" key="7">
    <source>
        <dbReference type="Proteomes" id="UP000638648"/>
    </source>
</evidence>
<keyword evidence="3" id="KW-0804">Transcription</keyword>
<dbReference type="EMBL" id="JADBEM010000001">
    <property type="protein sequence ID" value="MBE1609395.1"/>
    <property type="molecule type" value="Genomic_DNA"/>
</dbReference>
<dbReference type="SMART" id="SM00895">
    <property type="entry name" value="FCD"/>
    <property type="match status" value="1"/>
</dbReference>
<dbReference type="Gene3D" id="1.20.120.530">
    <property type="entry name" value="GntR ligand-binding domain-like"/>
    <property type="match status" value="1"/>
</dbReference>
<dbReference type="PANTHER" id="PTHR43537:SF45">
    <property type="entry name" value="GNTR FAMILY REGULATORY PROTEIN"/>
    <property type="match status" value="1"/>
</dbReference>
<dbReference type="Pfam" id="PF07729">
    <property type="entry name" value="FCD"/>
    <property type="match status" value="1"/>
</dbReference>
<feature type="region of interest" description="Disordered" evidence="4">
    <location>
        <begin position="1"/>
        <end position="20"/>
    </location>
</feature>
<dbReference type="InterPro" id="IPR008920">
    <property type="entry name" value="TF_FadR/GntR_C"/>
</dbReference>
<dbReference type="PROSITE" id="PS50949">
    <property type="entry name" value="HTH_GNTR"/>
    <property type="match status" value="1"/>
</dbReference>
<reference evidence="6" key="1">
    <citation type="submission" date="2020-10" db="EMBL/GenBank/DDBJ databases">
        <title>Sequencing the genomes of 1000 actinobacteria strains.</title>
        <authorList>
            <person name="Klenk H.-P."/>
        </authorList>
    </citation>
    <scope>NUCLEOTIDE SEQUENCE</scope>
    <source>
        <strain evidence="6">DSM 45354</strain>
    </source>
</reference>
<keyword evidence="2 6" id="KW-0238">DNA-binding</keyword>
<dbReference type="Pfam" id="PF00392">
    <property type="entry name" value="GntR"/>
    <property type="match status" value="1"/>
</dbReference>
<dbReference type="Proteomes" id="UP000638648">
    <property type="component" value="Unassembled WGS sequence"/>
</dbReference>
<evidence type="ECO:0000313" key="6">
    <source>
        <dbReference type="EMBL" id="MBE1609395.1"/>
    </source>
</evidence>
<dbReference type="SMART" id="SM00345">
    <property type="entry name" value="HTH_GNTR"/>
    <property type="match status" value="1"/>
</dbReference>
<dbReference type="GO" id="GO:0003700">
    <property type="term" value="F:DNA-binding transcription factor activity"/>
    <property type="evidence" value="ECO:0007669"/>
    <property type="project" value="InterPro"/>
</dbReference>
<dbReference type="CDD" id="cd07377">
    <property type="entry name" value="WHTH_GntR"/>
    <property type="match status" value="1"/>
</dbReference>
<dbReference type="GO" id="GO:0003677">
    <property type="term" value="F:DNA binding"/>
    <property type="evidence" value="ECO:0007669"/>
    <property type="project" value="UniProtKB-KW"/>
</dbReference>
<comment type="caution">
    <text evidence="6">The sequence shown here is derived from an EMBL/GenBank/DDBJ whole genome shotgun (WGS) entry which is preliminary data.</text>
</comment>
<sequence>MSAAEQGAEAASRPGRGVLDPPSLVQLAAEELRRMILAGELAPGERLIEERLTEHLGISRPPLREAMRTLQHEGLIDLQPRRGATVTRLSDDDVFEILTLRSAVERLAIELGVPVTDEARLVRCRAALAEMERCAEREDRAHLVQRGYDFHRAIVGLAGHRRLEGVYDSLHQQLLLCMAMNLYAREHYYENLRTHVNRHRTLLEVIESGDPKAVLAALAAHGERSFTQAKQGIR</sequence>
<evidence type="ECO:0000256" key="2">
    <source>
        <dbReference type="ARBA" id="ARBA00023125"/>
    </source>
</evidence>
<gene>
    <name evidence="6" type="ORF">HEB94_006243</name>
</gene>
<keyword evidence="1" id="KW-0805">Transcription regulation</keyword>
<accession>A0A927MYP6</accession>
<name>A0A927MYP6_9ACTN</name>
<keyword evidence="7" id="KW-1185">Reference proteome</keyword>
<feature type="domain" description="HTH gntR-type" evidence="5">
    <location>
        <begin position="22"/>
        <end position="89"/>
    </location>
</feature>
<dbReference type="InterPro" id="IPR036388">
    <property type="entry name" value="WH-like_DNA-bd_sf"/>
</dbReference>
<dbReference type="SUPFAM" id="SSF48008">
    <property type="entry name" value="GntR ligand-binding domain-like"/>
    <property type="match status" value="1"/>
</dbReference>
<organism evidence="6 7">
    <name type="scientific">Actinopolymorpha pittospori</name>
    <dbReference type="NCBI Taxonomy" id="648752"/>
    <lineage>
        <taxon>Bacteria</taxon>
        <taxon>Bacillati</taxon>
        <taxon>Actinomycetota</taxon>
        <taxon>Actinomycetes</taxon>
        <taxon>Propionibacteriales</taxon>
        <taxon>Actinopolymorphaceae</taxon>
        <taxon>Actinopolymorpha</taxon>
    </lineage>
</organism>
<proteinExistence type="predicted"/>
<dbReference type="RefSeq" id="WP_337918049.1">
    <property type="nucleotide sequence ID" value="NZ_BAABJL010000214.1"/>
</dbReference>
<evidence type="ECO:0000256" key="3">
    <source>
        <dbReference type="ARBA" id="ARBA00023163"/>
    </source>
</evidence>
<dbReference type="InterPro" id="IPR011711">
    <property type="entry name" value="GntR_C"/>
</dbReference>
<evidence type="ECO:0000256" key="4">
    <source>
        <dbReference type="SAM" id="MobiDB-lite"/>
    </source>
</evidence>
<evidence type="ECO:0000256" key="1">
    <source>
        <dbReference type="ARBA" id="ARBA00023015"/>
    </source>
</evidence>
<dbReference type="SUPFAM" id="SSF46785">
    <property type="entry name" value="Winged helix' DNA-binding domain"/>
    <property type="match status" value="1"/>
</dbReference>
<dbReference type="Gene3D" id="1.10.10.10">
    <property type="entry name" value="Winged helix-like DNA-binding domain superfamily/Winged helix DNA-binding domain"/>
    <property type="match status" value="1"/>
</dbReference>
<protein>
    <submittedName>
        <fullName evidence="6">DNA-binding GntR family transcriptional regulator</fullName>
    </submittedName>
</protein>